<dbReference type="EMBL" id="CALNXI010001025">
    <property type="protein sequence ID" value="CAH3152021.1"/>
    <property type="molecule type" value="Genomic_DNA"/>
</dbReference>
<dbReference type="SUPFAM" id="SSF68906">
    <property type="entry name" value="SAP domain"/>
    <property type="match status" value="1"/>
</dbReference>
<dbReference type="InterPro" id="IPR036361">
    <property type="entry name" value="SAP_dom_sf"/>
</dbReference>
<evidence type="ECO:0000313" key="1">
    <source>
        <dbReference type="EMBL" id="CAH3152021.1"/>
    </source>
</evidence>
<evidence type="ECO:0008006" key="3">
    <source>
        <dbReference type="Google" id="ProtNLM"/>
    </source>
</evidence>
<sequence length="149" mass="17124">MCEWRAVRFHLLRFSPAKTTFHKFEREPEEYTVGQLKRWLKCRVLKLSGKRDELLKRVSDCIKSGNHHTLDPSIDDGKWFSAKVLKENAKLQANCSLSSLPFVPSTGWRAFPSQNTPSLFNYGHVHYYALESVQDINGAEEIEDGLGQI</sequence>
<name>A0ABN8PW76_9CNID</name>
<comment type="caution">
    <text evidence="1">The sequence shown here is derived from an EMBL/GenBank/DDBJ whole genome shotgun (WGS) entry which is preliminary data.</text>
</comment>
<keyword evidence="2" id="KW-1185">Reference proteome</keyword>
<accession>A0ABN8PW76</accession>
<evidence type="ECO:0000313" key="2">
    <source>
        <dbReference type="Proteomes" id="UP001159427"/>
    </source>
</evidence>
<protein>
    <recommendedName>
        <fullName evidence="3">SAP domain-containing protein</fullName>
    </recommendedName>
</protein>
<proteinExistence type="predicted"/>
<reference evidence="1 2" key="1">
    <citation type="submission" date="2022-05" db="EMBL/GenBank/DDBJ databases">
        <authorList>
            <consortium name="Genoscope - CEA"/>
            <person name="William W."/>
        </authorList>
    </citation>
    <scope>NUCLEOTIDE SEQUENCE [LARGE SCALE GENOMIC DNA]</scope>
</reference>
<gene>
    <name evidence="1" type="ORF">PEVE_00000618</name>
</gene>
<dbReference type="Proteomes" id="UP001159427">
    <property type="component" value="Unassembled WGS sequence"/>
</dbReference>
<organism evidence="1 2">
    <name type="scientific">Porites evermanni</name>
    <dbReference type="NCBI Taxonomy" id="104178"/>
    <lineage>
        <taxon>Eukaryota</taxon>
        <taxon>Metazoa</taxon>
        <taxon>Cnidaria</taxon>
        <taxon>Anthozoa</taxon>
        <taxon>Hexacorallia</taxon>
        <taxon>Scleractinia</taxon>
        <taxon>Fungiina</taxon>
        <taxon>Poritidae</taxon>
        <taxon>Porites</taxon>
    </lineage>
</organism>